<organism evidence="2 3">
    <name type="scientific">Toxoplasma gondii GAB2-2007-GAL-DOM2</name>
    <dbReference type="NCBI Taxonomy" id="1130820"/>
    <lineage>
        <taxon>Eukaryota</taxon>
        <taxon>Sar</taxon>
        <taxon>Alveolata</taxon>
        <taxon>Apicomplexa</taxon>
        <taxon>Conoidasida</taxon>
        <taxon>Coccidia</taxon>
        <taxon>Eucoccidiorida</taxon>
        <taxon>Eimeriorina</taxon>
        <taxon>Sarcocystidae</taxon>
        <taxon>Toxoplasma</taxon>
    </lineage>
</organism>
<feature type="non-terminal residue" evidence="2">
    <location>
        <position position="23"/>
    </location>
</feature>
<accession>A0A086KT27</accession>
<keyword evidence="2" id="KW-0418">Kinase</keyword>
<name>A0A086KT27_TOXGO</name>
<dbReference type="GO" id="GO:0004687">
    <property type="term" value="F:myosin light chain kinase activity"/>
    <property type="evidence" value="ECO:0007669"/>
    <property type="project" value="UniProtKB-EC"/>
</dbReference>
<dbReference type="EMBL" id="AHZU02000187">
    <property type="protein sequence ID" value="KFG47545.1"/>
    <property type="molecule type" value="Genomic_DNA"/>
</dbReference>
<evidence type="ECO:0000313" key="2">
    <source>
        <dbReference type="EMBL" id="KFG47545.1"/>
    </source>
</evidence>
<dbReference type="Proteomes" id="UP000028837">
    <property type="component" value="Unassembled WGS sequence"/>
</dbReference>
<evidence type="ECO:0000313" key="3">
    <source>
        <dbReference type="Proteomes" id="UP000028837"/>
    </source>
</evidence>
<keyword evidence="2" id="KW-0808">Transferase</keyword>
<reference evidence="2 3" key="1">
    <citation type="submission" date="2014-02" db="EMBL/GenBank/DDBJ databases">
        <authorList>
            <person name="Sibley D."/>
            <person name="Venepally P."/>
            <person name="Karamycheva S."/>
            <person name="Hadjithomas M."/>
            <person name="Khan A."/>
            <person name="Brunk B."/>
            <person name="Roos D."/>
            <person name="Caler E."/>
            <person name="Lorenzi H."/>
        </authorList>
    </citation>
    <scope>NUCLEOTIDE SEQUENCE [LARGE SCALE GENOMIC DNA]</scope>
    <source>
        <strain evidence="2 3">GAB2-2007-GAL-DOM2</strain>
    </source>
</reference>
<dbReference type="InterPro" id="IPR000719">
    <property type="entry name" value="Prot_kinase_dom"/>
</dbReference>
<feature type="non-terminal residue" evidence="2">
    <location>
        <position position="1"/>
    </location>
</feature>
<protein>
    <submittedName>
        <fullName evidence="2">Calcium-dependent protein kinase CDPK6</fullName>
        <ecNumber evidence="2">2.7.11.18</ecNumber>
    </submittedName>
</protein>
<dbReference type="VEuPathDB" id="ToxoDB:TGDOM2_218720B"/>
<dbReference type="InterPro" id="IPR011009">
    <property type="entry name" value="Kinase-like_dom_sf"/>
</dbReference>
<feature type="domain" description="Protein kinase" evidence="1">
    <location>
        <begin position="1"/>
        <end position="23"/>
    </location>
</feature>
<proteinExistence type="predicted"/>
<evidence type="ECO:0000259" key="1">
    <source>
        <dbReference type="PROSITE" id="PS50011"/>
    </source>
</evidence>
<dbReference type="PROSITE" id="PS50011">
    <property type="entry name" value="PROTEIN_KINASE_DOM"/>
    <property type="match status" value="1"/>
</dbReference>
<dbReference type="AlphaFoldDB" id="A0A086KT27"/>
<dbReference type="SUPFAM" id="SSF56112">
    <property type="entry name" value="Protein kinase-like (PK-like)"/>
    <property type="match status" value="1"/>
</dbReference>
<gene>
    <name evidence="2" type="ORF">TGDOM2_218720B</name>
</gene>
<dbReference type="GO" id="GO:0005524">
    <property type="term" value="F:ATP binding"/>
    <property type="evidence" value="ECO:0007669"/>
    <property type="project" value="InterPro"/>
</dbReference>
<sequence>DLKPENILFQDTSPHSPIKIIDF</sequence>
<comment type="caution">
    <text evidence="2">The sequence shown here is derived from an EMBL/GenBank/DDBJ whole genome shotgun (WGS) entry which is preliminary data.</text>
</comment>
<dbReference type="EC" id="2.7.11.18" evidence="2"/>